<proteinExistence type="predicted"/>
<evidence type="ECO:0000256" key="1">
    <source>
        <dbReference type="SAM" id="Phobius"/>
    </source>
</evidence>
<keyword evidence="1" id="KW-0812">Transmembrane</keyword>
<protein>
    <submittedName>
        <fullName evidence="2">Uncharacterized protein</fullName>
    </submittedName>
</protein>
<feature type="transmembrane region" description="Helical" evidence="1">
    <location>
        <begin position="149"/>
        <end position="168"/>
    </location>
</feature>
<keyword evidence="1" id="KW-0472">Membrane</keyword>
<gene>
    <name evidence="2" type="ORF">OSCT_1550</name>
</gene>
<keyword evidence="1" id="KW-1133">Transmembrane helix</keyword>
<dbReference type="SUPFAM" id="SSF48452">
    <property type="entry name" value="TPR-like"/>
    <property type="match status" value="1"/>
</dbReference>
<accession>E1IDZ9</accession>
<dbReference type="HOGENOM" id="CLU_1037628_0_0_0"/>
<dbReference type="Gene3D" id="1.25.40.10">
    <property type="entry name" value="Tetratricopeptide repeat domain"/>
    <property type="match status" value="1"/>
</dbReference>
<dbReference type="InterPro" id="IPR011990">
    <property type="entry name" value="TPR-like_helical_dom_sf"/>
</dbReference>
<feature type="transmembrane region" description="Helical" evidence="1">
    <location>
        <begin position="96"/>
        <end position="116"/>
    </location>
</feature>
<evidence type="ECO:0000313" key="3">
    <source>
        <dbReference type="Proteomes" id="UP000054010"/>
    </source>
</evidence>
<feature type="transmembrane region" description="Helical" evidence="1">
    <location>
        <begin position="123"/>
        <end position="143"/>
    </location>
</feature>
<name>E1IDZ9_9CHLR</name>
<sequence>MSQRIIQITDAPLPSPDPWAADPVGTQRCPACALVDPGKDRCRRCKEPLTRQIRQRKPITANMANLLVMLTGRGPLLIIIAAVYPPDGMGIINPWSILLTLEAAIYVGCGIGMAMLRWRWTWFMTMAVMLLDSIIQIVFQFIFQGNALVPVAAIISNFMVLGMMLIVYDEVRIDTAIIGMPPDHALPKTPQGSYNLGVEYSKLGQWYFAARLWQRAVALEHSEGRYRRALGTAYLHLGEHAAAHQELQAAHWLMPDDEQTRKLMRMLG</sequence>
<dbReference type="OrthoDB" id="9819120at2"/>
<evidence type="ECO:0000313" key="2">
    <source>
        <dbReference type="EMBL" id="EFO80610.1"/>
    </source>
</evidence>
<reference evidence="2 3" key="1">
    <citation type="journal article" date="2011" name="J. Bacteriol.">
        <title>Draft genome sequence of the anoxygenic filamentous phototrophic bacterium Oscillochloris trichoides subsp. DG-6.</title>
        <authorList>
            <person name="Kuznetsov B.B."/>
            <person name="Ivanovsky R.N."/>
            <person name="Keppen O.I."/>
            <person name="Sukhacheva M.V."/>
            <person name="Bumazhkin B.K."/>
            <person name="Patutina E.O."/>
            <person name="Beletsky A.V."/>
            <person name="Mardanov A.V."/>
            <person name="Baslerov R.V."/>
            <person name="Panteleeva A.N."/>
            <person name="Kolganova T.V."/>
            <person name="Ravin N.V."/>
            <person name="Skryabin K.G."/>
        </authorList>
    </citation>
    <scope>NUCLEOTIDE SEQUENCE [LARGE SCALE GENOMIC DNA]</scope>
    <source>
        <strain evidence="2 3">DG-6</strain>
    </source>
</reference>
<dbReference type="EMBL" id="ADVR01000048">
    <property type="protein sequence ID" value="EFO80610.1"/>
    <property type="molecule type" value="Genomic_DNA"/>
</dbReference>
<feature type="transmembrane region" description="Helical" evidence="1">
    <location>
        <begin position="64"/>
        <end position="84"/>
    </location>
</feature>
<dbReference type="AlphaFoldDB" id="E1IDZ9"/>
<comment type="caution">
    <text evidence="2">The sequence shown here is derived from an EMBL/GenBank/DDBJ whole genome shotgun (WGS) entry which is preliminary data.</text>
</comment>
<dbReference type="STRING" id="765420.OSCT_1550"/>
<dbReference type="Proteomes" id="UP000054010">
    <property type="component" value="Unassembled WGS sequence"/>
</dbReference>
<organism evidence="2 3">
    <name type="scientific">Oscillochloris trichoides DG-6</name>
    <dbReference type="NCBI Taxonomy" id="765420"/>
    <lineage>
        <taxon>Bacteria</taxon>
        <taxon>Bacillati</taxon>
        <taxon>Chloroflexota</taxon>
        <taxon>Chloroflexia</taxon>
        <taxon>Chloroflexales</taxon>
        <taxon>Chloroflexineae</taxon>
        <taxon>Oscillochloridaceae</taxon>
        <taxon>Oscillochloris</taxon>
    </lineage>
</organism>
<keyword evidence="3" id="KW-1185">Reference proteome</keyword>